<feature type="compositionally biased region" description="Low complexity" evidence="1">
    <location>
        <begin position="34"/>
        <end position="68"/>
    </location>
</feature>
<organism evidence="2 3">
    <name type="scientific">Linderina pennispora</name>
    <dbReference type="NCBI Taxonomy" id="61395"/>
    <lineage>
        <taxon>Eukaryota</taxon>
        <taxon>Fungi</taxon>
        <taxon>Fungi incertae sedis</taxon>
        <taxon>Zoopagomycota</taxon>
        <taxon>Kickxellomycotina</taxon>
        <taxon>Kickxellomycetes</taxon>
        <taxon>Kickxellales</taxon>
        <taxon>Kickxellaceae</taxon>
        <taxon>Linderina</taxon>
    </lineage>
</organism>
<sequence length="205" mass="21861">MYQQPPMSQNNYGGPQPSHGPQGMPPPSVTGTMSQAGGYTGTQYQSYPQQSYPPMSQAPMQQPYTTQPQAPPPMAPQQSAGNGIPDPSMMSANYPPQTAFSAQSSQAEGPRPPPAGRTSRPVSQYQPPNMNSSRHSAPSQSNRRRSHYGQLVPHEPDKSSACSGAACSACWKYNLMGCCACCNGWLRLCGGGFKISDVNPFSSSK</sequence>
<gene>
    <name evidence="2" type="ORF">DL89DRAFT_12901</name>
</gene>
<feature type="compositionally biased region" description="Polar residues" evidence="1">
    <location>
        <begin position="1"/>
        <end position="13"/>
    </location>
</feature>
<feature type="compositionally biased region" description="Polar residues" evidence="1">
    <location>
        <begin position="90"/>
        <end position="107"/>
    </location>
</feature>
<evidence type="ECO:0000313" key="2">
    <source>
        <dbReference type="EMBL" id="ORX74274.1"/>
    </source>
</evidence>
<dbReference type="OrthoDB" id="5568547at2759"/>
<comment type="caution">
    <text evidence="2">The sequence shown here is derived from an EMBL/GenBank/DDBJ whole genome shotgun (WGS) entry which is preliminary data.</text>
</comment>
<feature type="compositionally biased region" description="Polar residues" evidence="1">
    <location>
        <begin position="120"/>
        <end position="141"/>
    </location>
</feature>
<feature type="region of interest" description="Disordered" evidence="1">
    <location>
        <begin position="1"/>
        <end position="159"/>
    </location>
</feature>
<dbReference type="EMBL" id="MCFD01000001">
    <property type="protein sequence ID" value="ORX74274.1"/>
    <property type="molecule type" value="Genomic_DNA"/>
</dbReference>
<dbReference type="Proteomes" id="UP000193922">
    <property type="component" value="Unassembled WGS sequence"/>
</dbReference>
<accession>A0A1Y1WMD8</accession>
<reference evidence="2 3" key="1">
    <citation type="submission" date="2016-07" db="EMBL/GenBank/DDBJ databases">
        <title>Pervasive Adenine N6-methylation of Active Genes in Fungi.</title>
        <authorList>
            <consortium name="DOE Joint Genome Institute"/>
            <person name="Mondo S.J."/>
            <person name="Dannebaum R.O."/>
            <person name="Kuo R.C."/>
            <person name="Labutti K."/>
            <person name="Haridas S."/>
            <person name="Kuo A."/>
            <person name="Salamov A."/>
            <person name="Ahrendt S.R."/>
            <person name="Lipzen A."/>
            <person name="Sullivan W."/>
            <person name="Andreopoulos W.B."/>
            <person name="Clum A."/>
            <person name="Lindquist E."/>
            <person name="Daum C."/>
            <person name="Ramamoorthy G.K."/>
            <person name="Gryganskyi A."/>
            <person name="Culley D."/>
            <person name="Magnuson J.K."/>
            <person name="James T.Y."/>
            <person name="O'Malley M.A."/>
            <person name="Stajich J.E."/>
            <person name="Spatafora J.W."/>
            <person name="Visel A."/>
            <person name="Grigoriev I.V."/>
        </authorList>
    </citation>
    <scope>NUCLEOTIDE SEQUENCE [LARGE SCALE GENOMIC DNA]</scope>
    <source>
        <strain evidence="2 3">ATCC 12442</strain>
    </source>
</reference>
<protein>
    <submittedName>
        <fullName evidence="2">Uncharacterized protein</fullName>
    </submittedName>
</protein>
<dbReference type="RefSeq" id="XP_040747485.1">
    <property type="nucleotide sequence ID" value="XM_040883300.1"/>
</dbReference>
<dbReference type="AlphaFoldDB" id="A0A1Y1WMD8"/>
<dbReference type="GeneID" id="63799948"/>
<evidence type="ECO:0000313" key="3">
    <source>
        <dbReference type="Proteomes" id="UP000193922"/>
    </source>
</evidence>
<evidence type="ECO:0000256" key="1">
    <source>
        <dbReference type="SAM" id="MobiDB-lite"/>
    </source>
</evidence>
<keyword evidence="3" id="KW-1185">Reference proteome</keyword>
<proteinExistence type="predicted"/>
<name>A0A1Y1WMD8_9FUNG</name>